<organism evidence="2">
    <name type="scientific">freshwater metagenome</name>
    <dbReference type="NCBI Taxonomy" id="449393"/>
    <lineage>
        <taxon>unclassified sequences</taxon>
        <taxon>metagenomes</taxon>
        <taxon>ecological metagenomes</taxon>
    </lineage>
</organism>
<keyword evidence="1" id="KW-0472">Membrane</keyword>
<feature type="transmembrane region" description="Helical" evidence="1">
    <location>
        <begin position="95"/>
        <end position="117"/>
    </location>
</feature>
<gene>
    <name evidence="2" type="ORF">UFOPK2366_00107</name>
</gene>
<proteinExistence type="predicted"/>
<dbReference type="EMBL" id="CAEZXM010000010">
    <property type="protein sequence ID" value="CAB4679580.1"/>
    <property type="molecule type" value="Genomic_DNA"/>
</dbReference>
<evidence type="ECO:0000256" key="1">
    <source>
        <dbReference type="SAM" id="Phobius"/>
    </source>
</evidence>
<accession>A0A6J6MZ35</accession>
<protein>
    <submittedName>
        <fullName evidence="2">Unannotated protein</fullName>
    </submittedName>
</protein>
<keyword evidence="1" id="KW-1133">Transmembrane helix</keyword>
<reference evidence="2" key="1">
    <citation type="submission" date="2020-05" db="EMBL/GenBank/DDBJ databases">
        <authorList>
            <person name="Chiriac C."/>
            <person name="Salcher M."/>
            <person name="Ghai R."/>
            <person name="Kavagutti S V."/>
        </authorList>
    </citation>
    <scope>NUCLEOTIDE SEQUENCE</scope>
</reference>
<evidence type="ECO:0000313" key="2">
    <source>
        <dbReference type="EMBL" id="CAB4679580.1"/>
    </source>
</evidence>
<keyword evidence="1" id="KW-0812">Transmembrane</keyword>
<sequence length="200" mass="22786">MGRRLREVEAERQHLVLAALGNQAAIELGSLRDVIGVEDRLANRNRVGCAEFRCLTGCFVGEERSPTQSVQDAIHDEEDGHLQQQRQTRGQGIHLVLLVELHHLFVELLAIVFVLGLKLLHFRLQALHFEHALGALQGQWGDQHHHGERNECNSDRIVMRQRIELRYEPSGTFKHGLHHFLRKNVWNGVITTRTKGAATQ</sequence>
<name>A0A6J6MZ35_9ZZZZ</name>
<dbReference type="AlphaFoldDB" id="A0A6J6MZ35"/>